<protein>
    <submittedName>
        <fullName evidence="10">TonB-dependent receptor</fullName>
    </submittedName>
</protein>
<keyword evidence="5" id="KW-0732">Signal</keyword>
<evidence type="ECO:0000256" key="2">
    <source>
        <dbReference type="ARBA" id="ARBA00022448"/>
    </source>
</evidence>
<dbReference type="AlphaFoldDB" id="A0A8J6Q6P0"/>
<evidence type="ECO:0000259" key="9">
    <source>
        <dbReference type="Pfam" id="PF07715"/>
    </source>
</evidence>
<gene>
    <name evidence="10" type="ORF">ICJ84_04480</name>
</gene>
<reference evidence="10" key="1">
    <citation type="journal article" date="2013" name="Int. J. Syst. Evol. Microbiol.">
        <title>Aestuariibaculum suncheonense gen. nov., sp. nov., a marine bacterium of the family Flavobacteriaceae isolated from a tidal flat and emended descriptions of the genera Gaetbulibacter and Tamlana.</title>
        <authorList>
            <person name="Jeong S.H."/>
            <person name="Park M.S."/>
            <person name="Jin H.M."/>
            <person name="Lee K."/>
            <person name="Park W."/>
            <person name="Jeon C.O."/>
        </authorList>
    </citation>
    <scope>NUCLEOTIDE SEQUENCE</scope>
    <source>
        <strain evidence="10">SC17</strain>
    </source>
</reference>
<dbReference type="Gene3D" id="2.40.170.20">
    <property type="entry name" value="TonB-dependent receptor, beta-barrel domain"/>
    <property type="match status" value="1"/>
</dbReference>
<organism evidence="10 11">
    <name type="scientific">Aestuariibaculum suncheonense</name>
    <dbReference type="NCBI Taxonomy" id="1028745"/>
    <lineage>
        <taxon>Bacteria</taxon>
        <taxon>Pseudomonadati</taxon>
        <taxon>Bacteroidota</taxon>
        <taxon>Flavobacteriia</taxon>
        <taxon>Flavobacteriales</taxon>
        <taxon>Flavobacteriaceae</taxon>
    </lineage>
</organism>
<comment type="similarity">
    <text evidence="8">Belongs to the TonB-dependent receptor family.</text>
</comment>
<keyword evidence="2 8" id="KW-0813">Transport</keyword>
<dbReference type="SUPFAM" id="SSF56935">
    <property type="entry name" value="Porins"/>
    <property type="match status" value="1"/>
</dbReference>
<keyword evidence="7 8" id="KW-0998">Cell outer membrane</keyword>
<name>A0A8J6Q6P0_9FLAO</name>
<keyword evidence="3 8" id="KW-1134">Transmembrane beta strand</keyword>
<evidence type="ECO:0000256" key="1">
    <source>
        <dbReference type="ARBA" id="ARBA00004571"/>
    </source>
</evidence>
<dbReference type="Proteomes" id="UP000602057">
    <property type="component" value="Unassembled WGS sequence"/>
</dbReference>
<reference evidence="10" key="2">
    <citation type="submission" date="2020-09" db="EMBL/GenBank/DDBJ databases">
        <authorList>
            <person name="Wu Z."/>
        </authorList>
    </citation>
    <scope>NUCLEOTIDE SEQUENCE</scope>
    <source>
        <strain evidence="10">SC17</strain>
    </source>
</reference>
<dbReference type="Pfam" id="PF07715">
    <property type="entry name" value="Plug"/>
    <property type="match status" value="1"/>
</dbReference>
<keyword evidence="10" id="KW-0675">Receptor</keyword>
<comment type="subcellular location">
    <subcellularLocation>
        <location evidence="1 8">Cell outer membrane</location>
        <topology evidence="1 8">Multi-pass membrane protein</topology>
    </subcellularLocation>
</comment>
<evidence type="ECO:0000313" key="11">
    <source>
        <dbReference type="Proteomes" id="UP000602057"/>
    </source>
</evidence>
<keyword evidence="11" id="KW-1185">Reference proteome</keyword>
<comment type="caution">
    <text evidence="10">The sequence shown here is derived from an EMBL/GenBank/DDBJ whole genome shotgun (WGS) entry which is preliminary data.</text>
</comment>
<evidence type="ECO:0000256" key="6">
    <source>
        <dbReference type="ARBA" id="ARBA00023136"/>
    </source>
</evidence>
<dbReference type="PANTHER" id="PTHR30069">
    <property type="entry name" value="TONB-DEPENDENT OUTER MEMBRANE RECEPTOR"/>
    <property type="match status" value="1"/>
</dbReference>
<dbReference type="RefSeq" id="WP_188215146.1">
    <property type="nucleotide sequence ID" value="NZ_BAABGH010000004.1"/>
</dbReference>
<keyword evidence="4 8" id="KW-0812">Transmembrane</keyword>
<evidence type="ECO:0000256" key="4">
    <source>
        <dbReference type="ARBA" id="ARBA00022692"/>
    </source>
</evidence>
<proteinExistence type="inferred from homology"/>
<dbReference type="InterPro" id="IPR039426">
    <property type="entry name" value="TonB-dep_rcpt-like"/>
</dbReference>
<sequence>MNKKTNVFGVLCFGISMVGFAQQNQEVVTIEQLDEIVISDSRFELKREHSGKTVIKISRQEIENNQGRNIAELINTKSGIEINGSRSVEGQNLGYYVRGGSTRQVLILVDGIAVNDPSLVSNEFDLRLFDLNTVESIEIIKGAASTLYGNAAATAVISITTKKASSNAVSGNFMSVIGTNQSQDDSDYNPSSFTNHVSVNGTANKFNYLASFGNRFVDGLSAAKSDNPEKDAFNRFNTNVKLGYTFSDAFDISAFASYDKLKTDIDGFPAPSYTLADTDDEYHSEQTRVGVSPKFTYANGSIQVNAAYSKIDRESISDYTTTNEAESFVVDAFNKYVFNEMFYTIAGLNYTEYKSLFADEESYTNTDPYLNAVYVSPFGLNINAGARLNNHSEYGSHLVYNLNPSFTMSLSEGYIKAFGSYATSFIAPNLSQLFGYYGANPDLEPEENLTMEGGLEINTEKGVRLSALYFHRDEENTIIYTTGYENATTDAKVQGFEVEAEVKPCNAVVFTANYTFTELIDGTRLRLPKHKANAGLAYNFSANTYASLNYQFVDSRMDTDFSTYQNVDLDSFSLVDLYFSHKLLENRLKLFVGVTNLFNEDYIEVMGYTTKGRNVNLGLNINL</sequence>
<evidence type="ECO:0000256" key="7">
    <source>
        <dbReference type="ARBA" id="ARBA00023237"/>
    </source>
</evidence>
<dbReference type="PANTHER" id="PTHR30069:SF53">
    <property type="entry name" value="COLICIN I RECEPTOR-RELATED"/>
    <property type="match status" value="1"/>
</dbReference>
<evidence type="ECO:0000256" key="8">
    <source>
        <dbReference type="PROSITE-ProRule" id="PRU01360"/>
    </source>
</evidence>
<accession>A0A8J6Q6P0</accession>
<evidence type="ECO:0000256" key="3">
    <source>
        <dbReference type="ARBA" id="ARBA00022452"/>
    </source>
</evidence>
<dbReference type="GO" id="GO:0015889">
    <property type="term" value="P:cobalamin transport"/>
    <property type="evidence" value="ECO:0007669"/>
    <property type="project" value="TreeGrafter"/>
</dbReference>
<dbReference type="GO" id="GO:0009279">
    <property type="term" value="C:cell outer membrane"/>
    <property type="evidence" value="ECO:0007669"/>
    <property type="project" value="UniProtKB-SubCell"/>
</dbReference>
<dbReference type="Gene3D" id="2.170.130.10">
    <property type="entry name" value="TonB-dependent receptor, plug domain"/>
    <property type="match status" value="1"/>
</dbReference>
<dbReference type="InterPro" id="IPR012910">
    <property type="entry name" value="Plug_dom"/>
</dbReference>
<dbReference type="CDD" id="cd01347">
    <property type="entry name" value="ligand_gated_channel"/>
    <property type="match status" value="1"/>
</dbReference>
<dbReference type="PROSITE" id="PS52016">
    <property type="entry name" value="TONB_DEPENDENT_REC_3"/>
    <property type="match status" value="1"/>
</dbReference>
<evidence type="ECO:0000313" key="10">
    <source>
        <dbReference type="EMBL" id="MBD0834685.1"/>
    </source>
</evidence>
<dbReference type="InterPro" id="IPR037066">
    <property type="entry name" value="Plug_dom_sf"/>
</dbReference>
<evidence type="ECO:0000256" key="5">
    <source>
        <dbReference type="ARBA" id="ARBA00022729"/>
    </source>
</evidence>
<keyword evidence="6 8" id="KW-0472">Membrane</keyword>
<dbReference type="InterPro" id="IPR036942">
    <property type="entry name" value="Beta-barrel_TonB_sf"/>
</dbReference>
<dbReference type="EMBL" id="JACVXC010000001">
    <property type="protein sequence ID" value="MBD0834685.1"/>
    <property type="molecule type" value="Genomic_DNA"/>
</dbReference>
<feature type="domain" description="TonB-dependent receptor plug" evidence="9">
    <location>
        <begin position="51"/>
        <end position="155"/>
    </location>
</feature>